<evidence type="ECO:0000259" key="1">
    <source>
        <dbReference type="PROSITE" id="PS51233"/>
    </source>
</evidence>
<dbReference type="Proteomes" id="UP000324222">
    <property type="component" value="Unassembled WGS sequence"/>
</dbReference>
<keyword evidence="3" id="KW-1185">Reference proteome</keyword>
<dbReference type="PROSITE" id="PS51233">
    <property type="entry name" value="VWFD"/>
    <property type="match status" value="1"/>
</dbReference>
<feature type="domain" description="VWFD" evidence="1">
    <location>
        <begin position="1"/>
        <end position="63"/>
    </location>
</feature>
<dbReference type="AlphaFoldDB" id="A0A5B7H8Q5"/>
<dbReference type="InterPro" id="IPR001846">
    <property type="entry name" value="VWF_type-D"/>
</dbReference>
<dbReference type="OrthoDB" id="6484170at2759"/>
<evidence type="ECO:0000313" key="3">
    <source>
        <dbReference type="Proteomes" id="UP000324222"/>
    </source>
</evidence>
<accession>A0A5B7H8Q5</accession>
<sequence length="156" mass="17402">MPYGRPIPYHRSNLSSSYFGKTGGLLGLYNYEPYDDFQFPSGELTDDGTMMAESWDVSPVHCVSTGNIARLPSKVPIEACTQLFHSKGSPLKGCFYESNIFVIIEHVHYEQIASESEGNPRSSCYERRSRRFGQHARDVEAHCDVMTVCAACGCTC</sequence>
<organism evidence="2 3">
    <name type="scientific">Portunus trituberculatus</name>
    <name type="common">Swimming crab</name>
    <name type="synonym">Neptunus trituberculatus</name>
    <dbReference type="NCBI Taxonomy" id="210409"/>
    <lineage>
        <taxon>Eukaryota</taxon>
        <taxon>Metazoa</taxon>
        <taxon>Ecdysozoa</taxon>
        <taxon>Arthropoda</taxon>
        <taxon>Crustacea</taxon>
        <taxon>Multicrustacea</taxon>
        <taxon>Malacostraca</taxon>
        <taxon>Eumalacostraca</taxon>
        <taxon>Eucarida</taxon>
        <taxon>Decapoda</taxon>
        <taxon>Pleocyemata</taxon>
        <taxon>Brachyura</taxon>
        <taxon>Eubrachyura</taxon>
        <taxon>Portunoidea</taxon>
        <taxon>Portunidae</taxon>
        <taxon>Portuninae</taxon>
        <taxon>Portunus</taxon>
    </lineage>
</organism>
<protein>
    <submittedName>
        <fullName evidence="2">Apolipophorin</fullName>
    </submittedName>
</protein>
<evidence type="ECO:0000313" key="2">
    <source>
        <dbReference type="EMBL" id="MPC66085.1"/>
    </source>
</evidence>
<dbReference type="EMBL" id="VSRR010024257">
    <property type="protein sequence ID" value="MPC66085.1"/>
    <property type="molecule type" value="Genomic_DNA"/>
</dbReference>
<name>A0A5B7H8Q5_PORTR</name>
<reference evidence="2 3" key="1">
    <citation type="submission" date="2019-05" db="EMBL/GenBank/DDBJ databases">
        <title>Another draft genome of Portunus trituberculatus and its Hox gene families provides insights of decapod evolution.</title>
        <authorList>
            <person name="Jeong J.-H."/>
            <person name="Song I."/>
            <person name="Kim S."/>
            <person name="Choi T."/>
            <person name="Kim D."/>
            <person name="Ryu S."/>
            <person name="Kim W."/>
        </authorList>
    </citation>
    <scope>NUCLEOTIDE SEQUENCE [LARGE SCALE GENOMIC DNA]</scope>
    <source>
        <tissue evidence="2">Muscle</tissue>
    </source>
</reference>
<comment type="caution">
    <text evidence="2">The sequence shown here is derived from an EMBL/GenBank/DDBJ whole genome shotgun (WGS) entry which is preliminary data.</text>
</comment>
<gene>
    <name evidence="2" type="primary">APLP_8</name>
    <name evidence="2" type="ORF">E2C01_060228</name>
</gene>
<proteinExistence type="predicted"/>